<dbReference type="Proteomes" id="UP001139955">
    <property type="component" value="Unassembled WGS sequence"/>
</dbReference>
<accession>A0A9X3BAS6</accession>
<reference evidence="1" key="2">
    <citation type="journal article" date="2023" name="mSystems">
        <title>Charting the Lipopeptidome of Nonpathogenic Pseudomonas.</title>
        <authorList>
            <person name="Cesa-Luna C."/>
            <person name="Geudens N."/>
            <person name="Girard L."/>
            <person name="De Roo V."/>
            <person name="Maklad H.R."/>
            <person name="Martins J.C."/>
            <person name="Hofte M."/>
            <person name="De Mot R."/>
        </authorList>
    </citation>
    <scope>NUCLEOTIDE SEQUENCE</scope>
    <source>
        <strain evidence="1">B1M3-32</strain>
    </source>
</reference>
<protein>
    <submittedName>
        <fullName evidence="1">Uncharacterized protein</fullName>
    </submittedName>
</protein>
<evidence type="ECO:0000313" key="2">
    <source>
        <dbReference type="Proteomes" id="UP001139955"/>
    </source>
</evidence>
<dbReference type="AlphaFoldDB" id="A0A9X3BAS6"/>
<keyword evidence="2" id="KW-1185">Reference proteome</keyword>
<gene>
    <name evidence="1" type="ORF">OC940_07785</name>
</gene>
<comment type="caution">
    <text evidence="1">The sequence shown here is derived from an EMBL/GenBank/DDBJ whole genome shotgun (WGS) entry which is preliminary data.</text>
</comment>
<name>A0A9X3BAS6_9PSED</name>
<sequence length="57" mass="5906">MTGRDRVGSPDLTIGFSLAAAADVARRMPGKLSNNGTGKNKGEPWLALFICGPFQGG</sequence>
<reference evidence="1" key="1">
    <citation type="submission" date="2022-09" db="EMBL/GenBank/DDBJ databases">
        <authorList>
            <person name="Cesa-Luna C."/>
            <person name="Girard L."/>
            <person name="Lood C."/>
            <person name="Hofte M."/>
            <person name="De Mot R."/>
        </authorList>
    </citation>
    <scope>NUCLEOTIDE SEQUENCE</scope>
    <source>
        <strain evidence="1">B1M3-32</strain>
    </source>
</reference>
<dbReference type="EMBL" id="JAOSKY010000003">
    <property type="protein sequence ID" value="MCU7247700.1"/>
    <property type="molecule type" value="Genomic_DNA"/>
</dbReference>
<proteinExistence type="predicted"/>
<evidence type="ECO:0000313" key="1">
    <source>
        <dbReference type="EMBL" id="MCU7247700.1"/>
    </source>
</evidence>
<organism evidence="1 2">
    <name type="scientific">Pseudomonas koreensis</name>
    <dbReference type="NCBI Taxonomy" id="198620"/>
    <lineage>
        <taxon>Bacteria</taxon>
        <taxon>Pseudomonadati</taxon>
        <taxon>Pseudomonadota</taxon>
        <taxon>Gammaproteobacteria</taxon>
        <taxon>Pseudomonadales</taxon>
        <taxon>Pseudomonadaceae</taxon>
        <taxon>Pseudomonas</taxon>
    </lineage>
</organism>